<gene>
    <name evidence="1" type="ORF">Nlim_1219</name>
</gene>
<dbReference type="Proteomes" id="UP000004348">
    <property type="component" value="Chromosome"/>
</dbReference>
<dbReference type="STRING" id="886738.Nlim_1219"/>
<dbReference type="InterPro" id="IPR005651">
    <property type="entry name" value="Trm112-like"/>
</dbReference>
<sequence>MIDILACPIDKNHPLELYEIKEKDNVVSEGALFCPKCSRFYPIIEEIPIMLPDELRNKEQEMEFLTNNKQKLPDKIITMANPWHL</sequence>
<accession>F3KKY4</accession>
<evidence type="ECO:0008006" key="2">
    <source>
        <dbReference type="Google" id="ProtNLM"/>
    </source>
</evidence>
<dbReference type="AlphaFoldDB" id="F3KKY4"/>
<dbReference type="HOGENOM" id="CLU_155659_4_3_2"/>
<comment type="caution">
    <text evidence="1">The sequence shown here is derived from an EMBL/GenBank/DDBJ whole genome shotgun (WGS) entry which is preliminary data.</text>
</comment>
<dbReference type="SUPFAM" id="SSF158997">
    <property type="entry name" value="Trm112p-like"/>
    <property type="match status" value="1"/>
</dbReference>
<proteinExistence type="predicted"/>
<dbReference type="Pfam" id="PF03966">
    <property type="entry name" value="Trm112p"/>
    <property type="match status" value="1"/>
</dbReference>
<dbReference type="PATRIC" id="fig|886738.10.peg.1338"/>
<reference evidence="1" key="1">
    <citation type="journal article" date="2011" name="PLoS ONE">
        <title>Genome of a low-salinity ammonia-oxidizing archaeon determined by single-cell and metagenomic analysis.</title>
        <authorList>
            <person name="Blainey P.C."/>
            <person name="Mosier A.C."/>
            <person name="Potanina A."/>
            <person name="Francis C.A."/>
            <person name="Quake S.R."/>
        </authorList>
    </citation>
    <scope>NUCLEOTIDE SEQUENCE [LARGE SCALE GENOMIC DNA]</scope>
    <source>
        <strain evidence="1">SFB1</strain>
    </source>
</reference>
<protein>
    <recommendedName>
        <fullName evidence="2">Trm112p-like protein</fullName>
    </recommendedName>
</protein>
<dbReference type="EMBL" id="AEGP01000043">
    <property type="protein sequence ID" value="EGG41985.1"/>
    <property type="molecule type" value="Genomic_DNA"/>
</dbReference>
<organism evidence="1">
    <name type="scientific">Candidatus Nitrosarchaeum limnium SFB1</name>
    <dbReference type="NCBI Taxonomy" id="886738"/>
    <lineage>
        <taxon>Archaea</taxon>
        <taxon>Nitrososphaerota</taxon>
        <taxon>Nitrososphaeria</taxon>
        <taxon>Nitrosopumilales</taxon>
        <taxon>Nitrosopumilaceae</taxon>
        <taxon>Nitrosarchaeum</taxon>
    </lineage>
</organism>
<evidence type="ECO:0000313" key="1">
    <source>
        <dbReference type="EMBL" id="EGG41985.1"/>
    </source>
</evidence>
<name>F3KKY4_9ARCH</name>
<dbReference type="Gene3D" id="2.20.25.10">
    <property type="match status" value="1"/>
</dbReference>